<dbReference type="SUPFAM" id="SSF50249">
    <property type="entry name" value="Nucleic acid-binding proteins"/>
    <property type="match status" value="1"/>
</dbReference>
<dbReference type="Pfam" id="PF12172">
    <property type="entry name" value="zf-ChsH2"/>
    <property type="match status" value="1"/>
</dbReference>
<accession>A0ABT8ZY71</accession>
<organism evidence="3 4">
    <name type="scientific">Sphingomonas immobilis</name>
    <dbReference type="NCBI Taxonomy" id="3063997"/>
    <lineage>
        <taxon>Bacteria</taxon>
        <taxon>Pseudomonadati</taxon>
        <taxon>Pseudomonadota</taxon>
        <taxon>Alphaproteobacteria</taxon>
        <taxon>Sphingomonadales</taxon>
        <taxon>Sphingomonadaceae</taxon>
        <taxon>Sphingomonas</taxon>
    </lineage>
</organism>
<dbReference type="InterPro" id="IPR022002">
    <property type="entry name" value="ChsH2_Znr"/>
</dbReference>
<evidence type="ECO:0000313" key="3">
    <source>
        <dbReference type="EMBL" id="MDO7842147.1"/>
    </source>
</evidence>
<name>A0ABT8ZY71_9SPHN</name>
<evidence type="ECO:0000313" key="4">
    <source>
        <dbReference type="Proteomes" id="UP001176468"/>
    </source>
</evidence>
<dbReference type="Proteomes" id="UP001176468">
    <property type="component" value="Unassembled WGS sequence"/>
</dbReference>
<dbReference type="Pfam" id="PF01796">
    <property type="entry name" value="OB_ChsH2_C"/>
    <property type="match status" value="1"/>
</dbReference>
<reference evidence="3" key="1">
    <citation type="submission" date="2023-07" db="EMBL/GenBank/DDBJ databases">
        <authorList>
            <person name="Kim M.K."/>
        </authorList>
    </citation>
    <scope>NUCLEOTIDE SEQUENCE</scope>
    <source>
        <strain evidence="3">CA1-15</strain>
    </source>
</reference>
<dbReference type="InterPro" id="IPR002878">
    <property type="entry name" value="ChsH2_C"/>
</dbReference>
<gene>
    <name evidence="3" type="ORF">Q5H94_07405</name>
</gene>
<sequence>MAEGVASEPRILPGLSALNRPYWTGGAEGRLMIARCGACGFYLHPPMPACRRCGSDDVGPQAVSGRGRIASFTINHQAWMPGMRVPFVFVAVELEEQAGLHVFSNVEGCAPEAVAAGMAVEVFFRAAEDVHLPFFRPVAP</sequence>
<dbReference type="InterPro" id="IPR012340">
    <property type="entry name" value="NA-bd_OB-fold"/>
</dbReference>
<dbReference type="RefSeq" id="WP_304560615.1">
    <property type="nucleotide sequence ID" value="NZ_JAUQSZ010000004.1"/>
</dbReference>
<dbReference type="EMBL" id="JAUQSZ010000004">
    <property type="protein sequence ID" value="MDO7842147.1"/>
    <property type="molecule type" value="Genomic_DNA"/>
</dbReference>
<feature type="domain" description="ChsH2 C-terminal OB-fold" evidence="1">
    <location>
        <begin position="61"/>
        <end position="125"/>
    </location>
</feature>
<evidence type="ECO:0000259" key="2">
    <source>
        <dbReference type="Pfam" id="PF12172"/>
    </source>
</evidence>
<dbReference type="PANTHER" id="PTHR34075:SF5">
    <property type="entry name" value="BLR3430 PROTEIN"/>
    <property type="match status" value="1"/>
</dbReference>
<dbReference type="InterPro" id="IPR052513">
    <property type="entry name" value="Thioester_dehydratase-like"/>
</dbReference>
<comment type="caution">
    <text evidence="3">The sequence shown here is derived from an EMBL/GenBank/DDBJ whole genome shotgun (WGS) entry which is preliminary data.</text>
</comment>
<dbReference type="Gene3D" id="6.10.30.10">
    <property type="match status" value="1"/>
</dbReference>
<keyword evidence="4" id="KW-1185">Reference proteome</keyword>
<evidence type="ECO:0000259" key="1">
    <source>
        <dbReference type="Pfam" id="PF01796"/>
    </source>
</evidence>
<feature type="domain" description="ChsH2 rubredoxin-like zinc ribbon" evidence="2">
    <location>
        <begin position="23"/>
        <end position="58"/>
    </location>
</feature>
<proteinExistence type="predicted"/>
<protein>
    <submittedName>
        <fullName evidence="3">OB-fold domain-containing protein</fullName>
    </submittedName>
</protein>
<dbReference type="PANTHER" id="PTHR34075">
    <property type="entry name" value="BLR3430 PROTEIN"/>
    <property type="match status" value="1"/>
</dbReference>